<dbReference type="CDD" id="cd13578">
    <property type="entry name" value="PBP2_Bug27"/>
    <property type="match status" value="1"/>
</dbReference>
<sequence length="322" mass="33731">MRGAIAALLLGVGLGIGTVTAHAAYPERGVKMIVPYPAGQTTDVIARTVGQELSDALGQAFFVDNRGGAGGIIGMEAAKRSEADGYTLLMTASGPMAINPGLYSKLPYDAQKDYEPVALVAMVPLFLVVRKDFPANNVRELVDYIKQHPGQLNYGSGGSGLTNHLAMEMFKSQAGLNMTHVPYRGASAALTGLLSGDVALMFEAGPAIKPHVESGALKVLAVGGREPARAFPDVKPVSVEGVPGYEAQAWIVLMAPAGTPKPVIDKLNAVTRDVVNRPAIQNKLAGLGADTVSVSPEDTREFIAREISVWGKAVKTSNAKVD</sequence>
<dbReference type="InterPro" id="IPR005064">
    <property type="entry name" value="BUG"/>
</dbReference>
<dbReference type="Gene3D" id="3.40.190.150">
    <property type="entry name" value="Bordetella uptake gene, domain 1"/>
    <property type="match status" value="1"/>
</dbReference>
<dbReference type="Proteomes" id="UP000216885">
    <property type="component" value="Unassembled WGS sequence"/>
</dbReference>
<feature type="chain" id="PRO_5012153193" description="ABC transporter substrate-binding protein" evidence="2">
    <location>
        <begin position="24"/>
        <end position="322"/>
    </location>
</feature>
<dbReference type="PANTHER" id="PTHR42928:SF5">
    <property type="entry name" value="BLR1237 PROTEIN"/>
    <property type="match status" value="1"/>
</dbReference>
<dbReference type="Gene3D" id="3.40.190.10">
    <property type="entry name" value="Periplasmic binding protein-like II"/>
    <property type="match status" value="1"/>
</dbReference>
<evidence type="ECO:0008006" key="5">
    <source>
        <dbReference type="Google" id="ProtNLM"/>
    </source>
</evidence>
<accession>A0A261U2U7</accession>
<dbReference type="PIRSF" id="PIRSF017082">
    <property type="entry name" value="YflP"/>
    <property type="match status" value="1"/>
</dbReference>
<dbReference type="EMBL" id="NEVQ01000013">
    <property type="protein sequence ID" value="OZI55871.1"/>
    <property type="molecule type" value="Genomic_DNA"/>
</dbReference>
<name>A0A261U2U7_9BORD</name>
<evidence type="ECO:0000313" key="3">
    <source>
        <dbReference type="EMBL" id="OZI55871.1"/>
    </source>
</evidence>
<dbReference type="OrthoDB" id="8970294at2"/>
<keyword evidence="2" id="KW-0732">Signal</keyword>
<evidence type="ECO:0000256" key="1">
    <source>
        <dbReference type="ARBA" id="ARBA00006987"/>
    </source>
</evidence>
<keyword evidence="4" id="KW-1185">Reference proteome</keyword>
<comment type="similarity">
    <text evidence="1">Belongs to the UPF0065 (bug) family.</text>
</comment>
<gene>
    <name evidence="3" type="ORF">CAL20_10385</name>
</gene>
<dbReference type="Pfam" id="PF03401">
    <property type="entry name" value="TctC"/>
    <property type="match status" value="1"/>
</dbReference>
<dbReference type="SUPFAM" id="SSF53850">
    <property type="entry name" value="Periplasmic binding protein-like II"/>
    <property type="match status" value="1"/>
</dbReference>
<evidence type="ECO:0000313" key="4">
    <source>
        <dbReference type="Proteomes" id="UP000216885"/>
    </source>
</evidence>
<organism evidence="3 4">
    <name type="scientific">Bordetella genomosp. 4</name>
    <dbReference type="NCBI Taxonomy" id="463044"/>
    <lineage>
        <taxon>Bacteria</taxon>
        <taxon>Pseudomonadati</taxon>
        <taxon>Pseudomonadota</taxon>
        <taxon>Betaproteobacteria</taxon>
        <taxon>Burkholderiales</taxon>
        <taxon>Alcaligenaceae</taxon>
        <taxon>Bordetella</taxon>
    </lineage>
</organism>
<comment type="caution">
    <text evidence="3">The sequence shown here is derived from an EMBL/GenBank/DDBJ whole genome shotgun (WGS) entry which is preliminary data.</text>
</comment>
<proteinExistence type="inferred from homology"/>
<protein>
    <recommendedName>
        <fullName evidence="5">ABC transporter substrate-binding protein</fullName>
    </recommendedName>
</protein>
<dbReference type="InterPro" id="IPR042100">
    <property type="entry name" value="Bug_dom1"/>
</dbReference>
<reference evidence="3 4" key="1">
    <citation type="submission" date="2017-05" db="EMBL/GenBank/DDBJ databases">
        <title>Complete and WGS of Bordetella genogroups.</title>
        <authorList>
            <person name="Spilker T."/>
            <person name="LiPuma J."/>
        </authorList>
    </citation>
    <scope>NUCLEOTIDE SEQUENCE [LARGE SCALE GENOMIC DNA]</scope>
    <source>
        <strain evidence="3 4">AU9919</strain>
    </source>
</reference>
<feature type="signal peptide" evidence="2">
    <location>
        <begin position="1"/>
        <end position="23"/>
    </location>
</feature>
<dbReference type="AlphaFoldDB" id="A0A261U2U7"/>
<dbReference type="PANTHER" id="PTHR42928">
    <property type="entry name" value="TRICARBOXYLATE-BINDING PROTEIN"/>
    <property type="match status" value="1"/>
</dbReference>
<evidence type="ECO:0000256" key="2">
    <source>
        <dbReference type="SAM" id="SignalP"/>
    </source>
</evidence>
<dbReference type="RefSeq" id="WP_094820927.1">
    <property type="nucleotide sequence ID" value="NZ_NEVO01000007.1"/>
</dbReference>